<keyword evidence="3" id="KW-0540">Nuclease</keyword>
<dbReference type="GO" id="GO:0004519">
    <property type="term" value="F:endonuclease activity"/>
    <property type="evidence" value="ECO:0007669"/>
    <property type="project" value="UniProtKB-KW"/>
</dbReference>
<gene>
    <name evidence="3" type="ORF">BP01DRAFT_414501</name>
</gene>
<accession>A0A318ZHS1</accession>
<dbReference type="PANTHER" id="PTHR42834">
    <property type="entry name" value="ENDONUCLEASE/EXONUCLEASE/PHOSPHATASE FAMILY PROTEIN (AFU_ORTHOLOGUE AFUA_3G09210)"/>
    <property type="match status" value="1"/>
</dbReference>
<keyword evidence="1" id="KW-0732">Signal</keyword>
<dbReference type="InterPro" id="IPR036691">
    <property type="entry name" value="Endo/exonu/phosph_ase_sf"/>
</dbReference>
<evidence type="ECO:0000313" key="3">
    <source>
        <dbReference type="EMBL" id="PYH47039.1"/>
    </source>
</evidence>
<reference evidence="3 4" key="1">
    <citation type="submission" date="2016-12" db="EMBL/GenBank/DDBJ databases">
        <title>The genomes of Aspergillus section Nigri reveals drivers in fungal speciation.</title>
        <authorList>
            <consortium name="DOE Joint Genome Institute"/>
            <person name="Vesth T.C."/>
            <person name="Nybo J."/>
            <person name="Theobald S."/>
            <person name="Brandl J."/>
            <person name="Frisvad J.C."/>
            <person name="Nielsen K.F."/>
            <person name="Lyhne E.K."/>
            <person name="Kogle M.E."/>
            <person name="Kuo A."/>
            <person name="Riley R."/>
            <person name="Clum A."/>
            <person name="Nolan M."/>
            <person name="Lipzen A."/>
            <person name="Salamov A."/>
            <person name="Henrissat B."/>
            <person name="Wiebenga A."/>
            <person name="De Vries R.P."/>
            <person name="Grigoriev I.V."/>
            <person name="Mortensen U.H."/>
            <person name="Andersen M.R."/>
            <person name="Baker S.E."/>
        </authorList>
    </citation>
    <scope>NUCLEOTIDE SEQUENCE [LARGE SCALE GENOMIC DNA]</scope>
    <source>
        <strain evidence="3 4">JOP 1030-1</strain>
    </source>
</reference>
<dbReference type="STRING" id="1450539.A0A318ZHS1"/>
<protein>
    <submittedName>
        <fullName evidence="3">Endonuclease/exonuclease/phosphatase family protein</fullName>
    </submittedName>
</protein>
<name>A0A318ZHS1_9EURO</name>
<dbReference type="Gene3D" id="3.60.10.10">
    <property type="entry name" value="Endonuclease/exonuclease/phosphatase"/>
    <property type="match status" value="1"/>
</dbReference>
<dbReference type="SUPFAM" id="SSF56219">
    <property type="entry name" value="DNase I-like"/>
    <property type="match status" value="1"/>
</dbReference>
<proteinExistence type="predicted"/>
<organism evidence="3 4">
    <name type="scientific">Aspergillus saccharolyticus JOP 1030-1</name>
    <dbReference type="NCBI Taxonomy" id="1450539"/>
    <lineage>
        <taxon>Eukaryota</taxon>
        <taxon>Fungi</taxon>
        <taxon>Dikarya</taxon>
        <taxon>Ascomycota</taxon>
        <taxon>Pezizomycotina</taxon>
        <taxon>Eurotiomycetes</taxon>
        <taxon>Eurotiomycetidae</taxon>
        <taxon>Eurotiales</taxon>
        <taxon>Aspergillaceae</taxon>
        <taxon>Aspergillus</taxon>
        <taxon>Aspergillus subgen. Circumdati</taxon>
    </lineage>
</organism>
<feature type="signal peptide" evidence="1">
    <location>
        <begin position="1"/>
        <end position="19"/>
    </location>
</feature>
<sequence length="561" mass="59481">MMRSSSLYTTALLLQAALAVTINEITGDRYISSYAGSQFTGLRDCPDPDDKTSNSIYVYGSSAAKSVAVGDIITLSGKVTEYRSSSSYVYSAEIESATDIEVVSIDNTVTPIVIGKNGISPPTEQFTYLDKGDAFSLPGNSSQVSTVNPILNTTAYGMDFWQTISKANSYGDTWVVGDWTVSGSNARGGLTMTANDSNPEALLVGSPLDGSENPTDVKLSDTLADITGIVTQAYGYYALLPTTALSVSASKTTAVPKTSLVSNQKCLLTFGQFNVDNLGPDSTTLPAVAGHIANELQSPDIMFLQEIQDNSGSLNDGGMSVSFFQAYVTLSTLISSIVEQGGVQYDFLDIDPIDGTNGGESGGNIRNVYLFNPATVALRNANPGNSTVATTIGSGGALSYNPGLIDPMNEAWDASRKPLVAQWERADGRNTFYTVNVHLTSKYGSSGLEGDLRPPVNGGEAKRASQTKVIADFVTTLFAEVADARIIVAGDFNEYSCVEPMSVFSGVGLQELDETAGLAATERYTYLYGAQVEHVHVNTWMSSADQSSDHDPSVAKMNVCQ</sequence>
<dbReference type="Proteomes" id="UP000248349">
    <property type="component" value="Unassembled WGS sequence"/>
</dbReference>
<keyword evidence="3" id="KW-0255">Endonuclease</keyword>
<keyword evidence="3" id="KW-0269">Exonuclease</keyword>
<dbReference type="InterPro" id="IPR005135">
    <property type="entry name" value="Endo/exonuclease/phosphatase"/>
</dbReference>
<dbReference type="EMBL" id="KZ821225">
    <property type="protein sequence ID" value="PYH47039.1"/>
    <property type="molecule type" value="Genomic_DNA"/>
</dbReference>
<keyword evidence="4" id="KW-1185">Reference proteome</keyword>
<dbReference type="OrthoDB" id="47488at2759"/>
<evidence type="ECO:0000313" key="4">
    <source>
        <dbReference type="Proteomes" id="UP000248349"/>
    </source>
</evidence>
<evidence type="ECO:0000259" key="2">
    <source>
        <dbReference type="Pfam" id="PF03372"/>
    </source>
</evidence>
<dbReference type="Pfam" id="PF03372">
    <property type="entry name" value="Exo_endo_phos"/>
    <property type="match status" value="1"/>
</dbReference>
<dbReference type="RefSeq" id="XP_025433021.1">
    <property type="nucleotide sequence ID" value="XM_025579062.1"/>
</dbReference>
<feature type="chain" id="PRO_5016256382" evidence="1">
    <location>
        <begin position="20"/>
        <end position="561"/>
    </location>
</feature>
<dbReference type="PANTHER" id="PTHR42834:SF1">
    <property type="entry name" value="ENDONUCLEASE_EXONUCLEASE_PHOSPHATASE FAMILY PROTEIN (AFU_ORTHOLOGUE AFUA_3G09210)"/>
    <property type="match status" value="1"/>
</dbReference>
<keyword evidence="3" id="KW-0378">Hydrolase</keyword>
<evidence type="ECO:0000256" key="1">
    <source>
        <dbReference type="SAM" id="SignalP"/>
    </source>
</evidence>
<dbReference type="GO" id="GO:0004527">
    <property type="term" value="F:exonuclease activity"/>
    <property type="evidence" value="ECO:0007669"/>
    <property type="project" value="UniProtKB-KW"/>
</dbReference>
<feature type="domain" description="Endonuclease/exonuclease/phosphatase" evidence="2">
    <location>
        <begin position="272"/>
        <end position="494"/>
    </location>
</feature>
<dbReference type="GeneID" id="37080291"/>
<dbReference type="AlphaFoldDB" id="A0A318ZHS1"/>